<dbReference type="EC" id="2.5.1.19" evidence="7"/>
<feature type="binding site" evidence="7">
    <location>
        <position position="155"/>
    </location>
    <ligand>
        <name>3-phosphoshikimate</name>
        <dbReference type="ChEBI" id="CHEBI:145989"/>
    </ligand>
</feature>
<feature type="binding site" evidence="7">
    <location>
        <position position="327"/>
    </location>
    <ligand>
        <name>phosphoenolpyruvate</name>
        <dbReference type="ChEBI" id="CHEBI:58702"/>
    </ligand>
</feature>
<keyword evidence="4 7" id="KW-0808">Transferase</keyword>
<comment type="caution">
    <text evidence="7">Lacks conserved residue(s) required for the propagation of feature annotation.</text>
</comment>
<dbReference type="InterPro" id="IPR036968">
    <property type="entry name" value="Enolpyruvate_Tfrase_sf"/>
</dbReference>
<feature type="binding site" evidence="7">
    <location>
        <position position="155"/>
    </location>
    <ligand>
        <name>phosphoenolpyruvate</name>
        <dbReference type="ChEBI" id="CHEBI:58702"/>
    </ligand>
</feature>
<evidence type="ECO:0000256" key="2">
    <source>
        <dbReference type="ARBA" id="ARBA00009948"/>
    </source>
</evidence>
<keyword evidence="7" id="KW-0963">Cytoplasm</keyword>
<feature type="binding site" evidence="7">
    <location>
        <position position="323"/>
    </location>
    <ligand>
        <name>3-phosphoshikimate</name>
        <dbReference type="ChEBI" id="CHEBI:145989"/>
    </ligand>
</feature>
<organism evidence="9 10">
    <name type="scientific">Ignisphaera cupida</name>
    <dbReference type="NCBI Taxonomy" id="3050454"/>
    <lineage>
        <taxon>Archaea</taxon>
        <taxon>Thermoproteota</taxon>
        <taxon>Thermoprotei</taxon>
        <taxon>Desulfurococcales</taxon>
        <taxon>Desulfurococcaceae</taxon>
        <taxon>Ignisphaera</taxon>
    </lineage>
</organism>
<feature type="binding site" evidence="7">
    <location>
        <position position="20"/>
    </location>
    <ligand>
        <name>phosphoenolpyruvate</name>
        <dbReference type="ChEBI" id="CHEBI:58702"/>
    </ligand>
</feature>
<name>A0ABD4Z4P2_9CREN</name>
<feature type="binding site" evidence="7">
    <location>
        <position position="319"/>
    </location>
    <ligand>
        <name>3-phosphoshikimate</name>
        <dbReference type="ChEBI" id="CHEBI:145989"/>
    </ligand>
</feature>
<feature type="binding site" evidence="7">
    <location>
        <position position="153"/>
    </location>
    <ligand>
        <name>3-phosphoshikimate</name>
        <dbReference type="ChEBI" id="CHEBI:145989"/>
    </ligand>
</feature>
<evidence type="ECO:0000256" key="5">
    <source>
        <dbReference type="ARBA" id="ARBA00023141"/>
    </source>
</evidence>
<feature type="binding site" evidence="7">
    <location>
        <position position="296"/>
    </location>
    <ligand>
        <name>3-phosphoshikimate</name>
        <dbReference type="ChEBI" id="CHEBI:145989"/>
    </ligand>
</feature>
<dbReference type="GO" id="GO:0009073">
    <property type="term" value="P:aromatic amino acid family biosynthetic process"/>
    <property type="evidence" value="ECO:0007669"/>
    <property type="project" value="UniProtKB-KW"/>
</dbReference>
<dbReference type="InterPro" id="IPR001986">
    <property type="entry name" value="Enolpyruvate_Tfrase_dom"/>
</dbReference>
<dbReference type="GO" id="GO:0005737">
    <property type="term" value="C:cytoplasm"/>
    <property type="evidence" value="ECO:0007669"/>
    <property type="project" value="UniProtKB-SubCell"/>
</dbReference>
<feature type="domain" description="Enolpyruvate transferase" evidence="8">
    <location>
        <begin position="7"/>
        <end position="401"/>
    </location>
</feature>
<dbReference type="SUPFAM" id="SSF55205">
    <property type="entry name" value="EPT/RTPC-like"/>
    <property type="match status" value="1"/>
</dbReference>
<dbReference type="PANTHER" id="PTHR21090:SF5">
    <property type="entry name" value="PENTAFUNCTIONAL AROM POLYPEPTIDE"/>
    <property type="match status" value="1"/>
</dbReference>
<dbReference type="PIRSF" id="PIRSF000505">
    <property type="entry name" value="EPSPS"/>
    <property type="match status" value="1"/>
</dbReference>
<dbReference type="InterPro" id="IPR006264">
    <property type="entry name" value="EPSP_synthase"/>
</dbReference>
<comment type="similarity">
    <text evidence="2 7">Belongs to the EPSP synthase family.</text>
</comment>
<gene>
    <name evidence="7 9" type="primary">aroA</name>
    <name evidence="9" type="ORF">QPL79_01760</name>
</gene>
<keyword evidence="5 7" id="KW-0057">Aromatic amino acid biosynthesis</keyword>
<keyword evidence="10" id="KW-1185">Reference proteome</keyword>
<comment type="pathway">
    <text evidence="1">Metabolic intermediate biosynthesis; chorismate biosynthesis; chorismate from D-erythrose 4-phosphate and phosphoenolpyruvate: step 6/7.</text>
</comment>
<evidence type="ECO:0000256" key="4">
    <source>
        <dbReference type="ARBA" id="ARBA00022679"/>
    </source>
</evidence>
<feature type="binding site" evidence="7">
    <location>
        <position position="392"/>
    </location>
    <ligand>
        <name>phosphoenolpyruvate</name>
        <dbReference type="ChEBI" id="CHEBI:58702"/>
    </ligand>
</feature>
<comment type="catalytic activity">
    <reaction evidence="6">
        <text>3-phosphoshikimate + phosphoenolpyruvate = 5-O-(1-carboxyvinyl)-3-phosphoshikimate + phosphate</text>
        <dbReference type="Rhea" id="RHEA:21256"/>
        <dbReference type="ChEBI" id="CHEBI:43474"/>
        <dbReference type="ChEBI" id="CHEBI:57701"/>
        <dbReference type="ChEBI" id="CHEBI:58702"/>
        <dbReference type="ChEBI" id="CHEBI:145989"/>
        <dbReference type="EC" id="2.5.1.19"/>
    </reaction>
    <physiologicalReaction direction="left-to-right" evidence="6">
        <dbReference type="Rhea" id="RHEA:21257"/>
    </physiologicalReaction>
</comment>
<evidence type="ECO:0000256" key="3">
    <source>
        <dbReference type="ARBA" id="ARBA00022605"/>
    </source>
</evidence>
<dbReference type="AlphaFoldDB" id="A0ABD4Z4P2"/>
<dbReference type="HAMAP" id="MF_00210">
    <property type="entry name" value="EPSP_synth"/>
    <property type="match status" value="1"/>
</dbReference>
<feature type="active site" description="Proton acceptor" evidence="7">
    <location>
        <position position="296"/>
    </location>
</feature>
<evidence type="ECO:0000256" key="7">
    <source>
        <dbReference type="HAMAP-Rule" id="MF_00210"/>
    </source>
</evidence>
<keyword evidence="3 7" id="KW-0028">Amino-acid biosynthesis</keyword>
<feature type="binding site" evidence="7">
    <location>
        <position position="112"/>
    </location>
    <ligand>
        <name>phosphoenolpyruvate</name>
        <dbReference type="ChEBI" id="CHEBI:58702"/>
    </ligand>
</feature>
<reference evidence="9 10" key="1">
    <citation type="submission" date="2023-05" db="EMBL/GenBank/DDBJ databases">
        <title>A new hyperthermophilic archaea 'Ignisphaera cupida' sp. nov. and description of the family 'Ignisphaeraceae' fam. nov.</title>
        <authorList>
            <person name="Podosokorskaya O.A."/>
            <person name="Elcheninov A.G."/>
            <person name="Klukina A."/>
            <person name="Merkel A.Y."/>
        </authorList>
    </citation>
    <scope>NUCLEOTIDE SEQUENCE [LARGE SCALE GENOMIC DNA]</scope>
    <source>
        <strain evidence="9 10">4213-co</strain>
    </source>
</reference>
<proteinExistence type="inferred from homology"/>
<dbReference type="GO" id="GO:0003866">
    <property type="term" value="F:3-phosphoshikimate 1-carboxyvinyltransferase activity"/>
    <property type="evidence" value="ECO:0007669"/>
    <property type="project" value="UniProtKB-UniRule"/>
</dbReference>
<dbReference type="GO" id="GO:0008652">
    <property type="term" value="P:amino acid biosynthetic process"/>
    <property type="evidence" value="ECO:0007669"/>
    <property type="project" value="UniProtKB-KW"/>
</dbReference>
<feature type="binding site" evidence="7">
    <location>
        <position position="180"/>
    </location>
    <ligand>
        <name>3-phosphoshikimate</name>
        <dbReference type="ChEBI" id="CHEBI:145989"/>
    </ligand>
</feature>
<accession>A0ABD4Z4P2</accession>
<protein>
    <recommendedName>
        <fullName evidence="7">3-phosphoshikimate 1-carboxyvinyltransferase</fullName>
        <ecNumber evidence="7">2.5.1.19</ecNumber>
    </recommendedName>
    <alternativeName>
        <fullName evidence="7">5-enolpyruvylshikimate-3-phosphate synthase</fullName>
        <shortName evidence="7">EPSP synthase</shortName>
        <shortName evidence="7">EPSPS</shortName>
    </alternativeName>
</protein>
<feature type="binding site" evidence="7">
    <location>
        <position position="20"/>
    </location>
    <ligand>
        <name>3-phosphoshikimate</name>
        <dbReference type="ChEBI" id="CHEBI:145989"/>
    </ligand>
</feature>
<dbReference type="Pfam" id="PF00275">
    <property type="entry name" value="EPSP_synthase"/>
    <property type="match status" value="1"/>
</dbReference>
<evidence type="ECO:0000256" key="1">
    <source>
        <dbReference type="ARBA" id="ARBA00004811"/>
    </source>
</evidence>
<feature type="binding site" evidence="7">
    <location>
        <position position="25"/>
    </location>
    <ligand>
        <name>3-phosphoshikimate</name>
        <dbReference type="ChEBI" id="CHEBI:145989"/>
    </ligand>
</feature>
<feature type="binding site" evidence="7">
    <location>
        <position position="21"/>
    </location>
    <ligand>
        <name>3-phosphoshikimate</name>
        <dbReference type="ChEBI" id="CHEBI:145989"/>
    </ligand>
</feature>
<dbReference type="Gene3D" id="3.65.10.10">
    <property type="entry name" value="Enolpyruvate transferase domain"/>
    <property type="match status" value="2"/>
</dbReference>
<evidence type="ECO:0000256" key="6">
    <source>
        <dbReference type="ARBA" id="ARBA00044633"/>
    </source>
</evidence>
<dbReference type="EMBL" id="JASNVW010000001">
    <property type="protein sequence ID" value="MDK6028089.1"/>
    <property type="molecule type" value="Genomic_DNA"/>
</dbReference>
<dbReference type="GO" id="GO:0009423">
    <property type="term" value="P:chorismate biosynthetic process"/>
    <property type="evidence" value="ECO:0007669"/>
    <property type="project" value="UniProtKB-UniRule"/>
</dbReference>
<evidence type="ECO:0000313" key="9">
    <source>
        <dbReference type="EMBL" id="MDK6028089.1"/>
    </source>
</evidence>
<dbReference type="PROSITE" id="PS00885">
    <property type="entry name" value="EPSP_SYNTHASE_2"/>
    <property type="match status" value="1"/>
</dbReference>
<evidence type="ECO:0000313" key="10">
    <source>
        <dbReference type="Proteomes" id="UP001529235"/>
    </source>
</evidence>
<dbReference type="PANTHER" id="PTHR21090">
    <property type="entry name" value="AROM/DEHYDROQUINATE SYNTHASE"/>
    <property type="match status" value="1"/>
</dbReference>
<dbReference type="Proteomes" id="UP001529235">
    <property type="component" value="Unassembled WGS sequence"/>
</dbReference>
<comment type="function">
    <text evidence="7">Catalyzes the transfer of the enolpyruvyl moiety of phosphoenolpyruvate (PEP) to the 5-hydroxyl of shikimate-3-phosphate (S3P) to produce enolpyruvyl shikimate-3-phosphate and inorganic phosphate.</text>
</comment>
<dbReference type="NCBIfam" id="TIGR01356">
    <property type="entry name" value="aroA"/>
    <property type="match status" value="1"/>
</dbReference>
<comment type="subunit">
    <text evidence="7">Monomer.</text>
</comment>
<comment type="caution">
    <text evidence="9">The sequence shown here is derived from an EMBL/GenBank/DDBJ whole genome shotgun (WGS) entry which is preliminary data.</text>
</comment>
<sequence>MKAIIEKSRVYGRISAPQSKSYAIRLIFSSLFTEVLLSNLLLSEDVVDAINAVSIFGVKISEGRFEKPEKIALHSDKVYVKASATVLRMLIPIIAVVGGRIFIDGGESLRRRPVKAVVEALKDKGIRFSSDSLPMVIDGKLNDNYIEISGAESSQYVSGFMIAFAIVGGGTIKIKPPIASQSYIEMTADVLKTLGVDVKFCGNRVDIDVNERPRAYSGSIPGDFLLSSFYVASALLTDGFIEVYNLRGFGNRDKPHKIVDIYRYMGAYSVYSNGVWIAKASDIYRGVSVNVFDDPDMAMSIAPLASVAKSTTILSNVANLRLKESDRIEAIISTLKSFGIEAYVHNNSLYIVGGEPFSAVSRCPNDHRVAMMFASIAVKSGGILDNAECVNKSNPLFWSDMKFLGAKISLVIEV</sequence>
<comment type="subcellular location">
    <subcellularLocation>
        <location evidence="7">Cytoplasm</location>
    </subcellularLocation>
</comment>
<dbReference type="RefSeq" id="WP_285273063.1">
    <property type="nucleotide sequence ID" value="NZ_JASNVW010000001.1"/>
</dbReference>
<dbReference type="InterPro" id="IPR013792">
    <property type="entry name" value="RNA3'P_cycl/enolpyr_Trfase_a/b"/>
</dbReference>
<feature type="binding site" evidence="7">
    <location>
        <position position="368"/>
    </location>
    <ligand>
        <name>phosphoenolpyruvate</name>
        <dbReference type="ChEBI" id="CHEBI:58702"/>
    </ligand>
</feature>
<dbReference type="InterPro" id="IPR023193">
    <property type="entry name" value="EPSP_synthase_CS"/>
</dbReference>
<evidence type="ECO:0000259" key="8">
    <source>
        <dbReference type="Pfam" id="PF00275"/>
    </source>
</evidence>
<feature type="binding site" evidence="7">
    <location>
        <position position="154"/>
    </location>
    <ligand>
        <name>3-phosphoshikimate</name>
        <dbReference type="ChEBI" id="CHEBI:145989"/>
    </ligand>
</feature>